<dbReference type="PANTHER" id="PTHR21192">
    <property type="entry name" value="NUCLEAR PROTEIN E3-3"/>
    <property type="match status" value="1"/>
</dbReference>
<sequence>MKLVPATGKGRPLITAYGAGGFRFGLPSGDIRIDGSVLVLADQPSPWAVSDMEVLRQGPLETLLAPILQGSGQIEFLLFGTGATIEAPPLHMRERLRAASIGLEIMSTPSACRTYNHLASEGRHFAVAMLRVG</sequence>
<dbReference type="InterPro" id="IPR007523">
    <property type="entry name" value="NDUFAF3/AAMDC"/>
</dbReference>
<name>A0ABQ4PTG8_9PROT</name>
<dbReference type="PANTHER" id="PTHR21192:SF2">
    <property type="entry name" value="NADH DEHYDROGENASE [UBIQUINONE] 1 ALPHA SUBCOMPLEX ASSEMBLY FACTOR 3"/>
    <property type="match status" value="1"/>
</dbReference>
<accession>A0ABQ4PTG8</accession>
<evidence type="ECO:0000313" key="2">
    <source>
        <dbReference type="Proteomes" id="UP001161064"/>
    </source>
</evidence>
<keyword evidence="2" id="KW-1185">Reference proteome</keyword>
<dbReference type="InterPro" id="IPR036748">
    <property type="entry name" value="MTH938-like_sf"/>
</dbReference>
<dbReference type="CDD" id="cd00248">
    <property type="entry name" value="Mth938-like"/>
    <property type="match status" value="1"/>
</dbReference>
<dbReference type="Proteomes" id="UP001161064">
    <property type="component" value="Unassembled WGS sequence"/>
</dbReference>
<dbReference type="Gene3D" id="3.40.1230.10">
    <property type="entry name" value="MTH938-like"/>
    <property type="match status" value="1"/>
</dbReference>
<proteinExistence type="predicted"/>
<reference evidence="1" key="1">
    <citation type="submission" date="2021-05" db="EMBL/GenBank/DDBJ databases">
        <authorList>
            <person name="Tanabe Y."/>
        </authorList>
    </citation>
    <scope>NUCLEOTIDE SEQUENCE</scope>
    <source>
        <strain evidence="1">BOTRYCO-1</strain>
    </source>
</reference>
<organism evidence="1 2">
    <name type="scientific">Candidatus Phycosocius spiralis</name>
    <dbReference type="NCBI Taxonomy" id="2815099"/>
    <lineage>
        <taxon>Bacteria</taxon>
        <taxon>Pseudomonadati</taxon>
        <taxon>Pseudomonadota</taxon>
        <taxon>Alphaproteobacteria</taxon>
        <taxon>Caulobacterales</taxon>
        <taxon>Caulobacterales incertae sedis</taxon>
        <taxon>Candidatus Phycosocius</taxon>
    </lineage>
</organism>
<evidence type="ECO:0000313" key="1">
    <source>
        <dbReference type="EMBL" id="GIU66271.1"/>
    </source>
</evidence>
<comment type="caution">
    <text evidence="1">The sequence shown here is derived from an EMBL/GenBank/DDBJ whole genome shotgun (WGS) entry which is preliminary data.</text>
</comment>
<dbReference type="SUPFAM" id="SSF64076">
    <property type="entry name" value="MTH938-like"/>
    <property type="match status" value="1"/>
</dbReference>
<reference evidence="1" key="2">
    <citation type="journal article" date="2023" name="ISME Commun">
        <title>Characterization of a bloom-associated alphaproteobacterial lineage, 'Candidatus Phycosocius': insights into freshwater algal-bacterial interactions.</title>
        <authorList>
            <person name="Tanabe Y."/>
            <person name="Yamaguchi H."/>
            <person name="Yoshida M."/>
            <person name="Kai A."/>
            <person name="Okazaki Y."/>
        </authorList>
    </citation>
    <scope>NUCLEOTIDE SEQUENCE</scope>
    <source>
        <strain evidence="1">BOTRYCO-1</strain>
    </source>
</reference>
<gene>
    <name evidence="1" type="ORF">PsB1_0425</name>
</gene>
<dbReference type="Pfam" id="PF04430">
    <property type="entry name" value="DUF498"/>
    <property type="match status" value="1"/>
</dbReference>
<dbReference type="RefSeq" id="WP_284358761.1">
    <property type="nucleotide sequence ID" value="NZ_BPFZ01000002.1"/>
</dbReference>
<protein>
    <submittedName>
        <fullName evidence="1">Membrane protein</fullName>
    </submittedName>
</protein>
<dbReference type="EMBL" id="BPFZ01000002">
    <property type="protein sequence ID" value="GIU66271.1"/>
    <property type="molecule type" value="Genomic_DNA"/>
</dbReference>